<dbReference type="RefSeq" id="WP_139105820.1">
    <property type="nucleotide sequence ID" value="NZ_VDFR01000048.1"/>
</dbReference>
<evidence type="ECO:0000313" key="3">
    <source>
        <dbReference type="EMBL" id="TNC47110.1"/>
    </source>
</evidence>
<dbReference type="AlphaFoldDB" id="A0A5C4MMT6"/>
<dbReference type="Pfam" id="PF19545">
    <property type="entry name" value="DUF6069"/>
    <property type="match status" value="1"/>
</dbReference>
<name>A0A5C4MMT6_9ACTN</name>
<dbReference type="EMBL" id="VDFR01000051">
    <property type="protein sequence ID" value="TNC46842.1"/>
    <property type="molecule type" value="Genomic_DNA"/>
</dbReference>
<feature type="transmembrane region" description="Helical" evidence="1">
    <location>
        <begin position="21"/>
        <end position="43"/>
    </location>
</feature>
<feature type="transmembrane region" description="Helical" evidence="1">
    <location>
        <begin position="63"/>
        <end position="85"/>
    </location>
</feature>
<gene>
    <name evidence="3" type="ORF">FHE65_10850</name>
    <name evidence="2" type="ORF">FHE65_11735</name>
</gene>
<keyword evidence="1" id="KW-0812">Transmembrane</keyword>
<evidence type="ECO:0000313" key="4">
    <source>
        <dbReference type="Proteomes" id="UP000306740"/>
    </source>
</evidence>
<accession>A0A5C4MMT6</accession>
<organism evidence="3 4">
    <name type="scientific">Mumia zhuanghuii</name>
    <dbReference type="NCBI Taxonomy" id="2585211"/>
    <lineage>
        <taxon>Bacteria</taxon>
        <taxon>Bacillati</taxon>
        <taxon>Actinomycetota</taxon>
        <taxon>Actinomycetes</taxon>
        <taxon>Propionibacteriales</taxon>
        <taxon>Nocardioidaceae</taxon>
        <taxon>Mumia</taxon>
    </lineage>
</organism>
<protein>
    <submittedName>
        <fullName evidence="3">Uncharacterized protein</fullName>
    </submittedName>
</protein>
<evidence type="ECO:0000313" key="2">
    <source>
        <dbReference type="EMBL" id="TNC46842.1"/>
    </source>
</evidence>
<dbReference type="Proteomes" id="UP000306740">
    <property type="component" value="Unassembled WGS sequence"/>
</dbReference>
<keyword evidence="1" id="KW-0472">Membrane</keyword>
<dbReference type="EMBL" id="VDFR01000048">
    <property type="protein sequence ID" value="TNC47110.1"/>
    <property type="molecule type" value="Genomic_DNA"/>
</dbReference>
<proteinExistence type="predicted"/>
<keyword evidence="1" id="KW-1133">Transmembrane helix</keyword>
<reference evidence="3 4" key="1">
    <citation type="submission" date="2019-05" db="EMBL/GenBank/DDBJ databases">
        <title>Mumia sp. nov., isolated from the intestinal contents of plateau pika (Ochotona curzoniae) in the Qinghai-Tibet plateau of China.</title>
        <authorList>
            <person name="Tian Z."/>
        </authorList>
    </citation>
    <scope>NUCLEOTIDE SEQUENCE [LARGE SCALE GENOMIC DNA]</scope>
    <source>
        <strain evidence="4">527</strain>
        <strain evidence="3">Z527</strain>
    </source>
</reference>
<evidence type="ECO:0000256" key="1">
    <source>
        <dbReference type="SAM" id="Phobius"/>
    </source>
</evidence>
<sequence length="164" mass="16666">MTDRTRAGTSDAERSTTSRRTVAADLGVAGATAAAAALLWAVWSQVADVALEVKGPGGEAQDVGVVSVVVSTVVLVLAGGGLLRWMQRRSAAGERRWTWVAVGVTALSLLTPTSAVTPAAGIALASLHLLVAVMAIVGLRHLHRDVGERAGGQVEGPVQVSGGQ</sequence>
<feature type="transmembrane region" description="Helical" evidence="1">
    <location>
        <begin position="97"/>
        <end position="115"/>
    </location>
</feature>
<comment type="caution">
    <text evidence="3">The sequence shown here is derived from an EMBL/GenBank/DDBJ whole genome shotgun (WGS) entry which is preliminary data.</text>
</comment>
<feature type="transmembrane region" description="Helical" evidence="1">
    <location>
        <begin position="121"/>
        <end position="139"/>
    </location>
</feature>
<dbReference type="InterPro" id="IPR045713">
    <property type="entry name" value="DUF6069"/>
</dbReference>